<evidence type="ECO:0000256" key="2">
    <source>
        <dbReference type="PROSITE-ProRule" id="PRU00708"/>
    </source>
</evidence>
<dbReference type="InterPro" id="IPR011990">
    <property type="entry name" value="TPR-like_helical_dom_sf"/>
</dbReference>
<dbReference type="GO" id="GO:0009507">
    <property type="term" value="C:chloroplast"/>
    <property type="evidence" value="ECO:0007669"/>
    <property type="project" value="TreeGrafter"/>
</dbReference>
<keyword evidence="1" id="KW-0677">Repeat</keyword>
<reference evidence="3" key="1">
    <citation type="submission" date="2021-02" db="EMBL/GenBank/DDBJ databases">
        <authorList>
            <person name="Dougan E. K."/>
            <person name="Rhodes N."/>
            <person name="Thang M."/>
            <person name="Chan C."/>
        </authorList>
    </citation>
    <scope>NUCLEOTIDE SEQUENCE</scope>
</reference>
<dbReference type="PANTHER" id="PTHR47936:SF1">
    <property type="entry name" value="PENTATRICOPEPTIDE REPEAT-CONTAINING PROTEIN GUN1, CHLOROPLASTIC"/>
    <property type="match status" value="1"/>
</dbReference>
<dbReference type="Gene3D" id="1.25.40.10">
    <property type="entry name" value="Tetratricopeptide repeat domain"/>
    <property type="match status" value="2"/>
</dbReference>
<feature type="repeat" description="PPR" evidence="2">
    <location>
        <begin position="198"/>
        <end position="232"/>
    </location>
</feature>
<dbReference type="PROSITE" id="PS51375">
    <property type="entry name" value="PPR"/>
    <property type="match status" value="2"/>
</dbReference>
<evidence type="ECO:0000256" key="1">
    <source>
        <dbReference type="ARBA" id="ARBA00022737"/>
    </source>
</evidence>
<protein>
    <recommendedName>
        <fullName evidence="5">Pentatricopeptide repeat-containing protein, chloroplastic</fullName>
    </recommendedName>
</protein>
<evidence type="ECO:0008006" key="5">
    <source>
        <dbReference type="Google" id="ProtNLM"/>
    </source>
</evidence>
<comment type="caution">
    <text evidence="3">The sequence shown here is derived from an EMBL/GenBank/DDBJ whole genome shotgun (WGS) entry which is preliminary data.</text>
</comment>
<dbReference type="GO" id="GO:0031930">
    <property type="term" value="P:mitochondria-nucleus signaling pathway"/>
    <property type="evidence" value="ECO:0007669"/>
    <property type="project" value="TreeGrafter"/>
</dbReference>
<dbReference type="EMBL" id="CAJNDS010002577">
    <property type="protein sequence ID" value="CAE7531961.1"/>
    <property type="molecule type" value="Genomic_DNA"/>
</dbReference>
<name>A0A812TLG8_9DINO</name>
<keyword evidence="4" id="KW-1185">Reference proteome</keyword>
<accession>A0A812TLG8</accession>
<evidence type="ECO:0000313" key="3">
    <source>
        <dbReference type="EMBL" id="CAE7531961.1"/>
    </source>
</evidence>
<sequence length="434" mass="47603">MAHGALVAPRTRPDNCSRSQIAAQLRHHGLLRQWASSLWLLQQGHEASVETQTSYLVGLAISSCKESDQAGHWRLSQQLCYGLLAGREVPDLGIQLFNQVASSADTPGVWQASFSALQEARCRGLVWSGITANVALATCSRAERWHVALQLLEEAQEKRMQTDIISWNSVLAACGRSDETSWVLRSLEELMRWKVEPDSVTFNTAMKACSAASLWQKAHDLADLLQCSGMAPDAFTLNEVLTCSSWRIGLQSASALKVPLTPVTWASLLSTCEWREAVCLLFALQEAAVEARTMNFNAVVSACCSSIAWRRALLVPSLMPRSVSADLMTISSMVAACGSAGEWERALLLFIELREVRLANAFTYGAAISACGGGGCWLQALWLLEQAGARGIEVDVVMLNAAISACRSEWTAAFEQLRRSMWQLQKKMPHLLFL</sequence>
<feature type="repeat" description="PPR" evidence="2">
    <location>
        <begin position="163"/>
        <end position="197"/>
    </location>
</feature>
<gene>
    <name evidence="3" type="ORF">SNAT2548_LOCUS29807</name>
</gene>
<dbReference type="Pfam" id="PF01535">
    <property type="entry name" value="PPR"/>
    <property type="match status" value="1"/>
</dbReference>
<dbReference type="AlphaFoldDB" id="A0A812TLG8"/>
<dbReference type="Pfam" id="PF13812">
    <property type="entry name" value="PPR_3"/>
    <property type="match status" value="1"/>
</dbReference>
<dbReference type="Proteomes" id="UP000604046">
    <property type="component" value="Unassembled WGS sequence"/>
</dbReference>
<dbReference type="PANTHER" id="PTHR47936">
    <property type="entry name" value="PPR_LONG DOMAIN-CONTAINING PROTEIN"/>
    <property type="match status" value="1"/>
</dbReference>
<evidence type="ECO:0000313" key="4">
    <source>
        <dbReference type="Proteomes" id="UP000604046"/>
    </source>
</evidence>
<dbReference type="OrthoDB" id="418822at2759"/>
<organism evidence="3 4">
    <name type="scientific">Symbiodinium natans</name>
    <dbReference type="NCBI Taxonomy" id="878477"/>
    <lineage>
        <taxon>Eukaryota</taxon>
        <taxon>Sar</taxon>
        <taxon>Alveolata</taxon>
        <taxon>Dinophyceae</taxon>
        <taxon>Suessiales</taxon>
        <taxon>Symbiodiniaceae</taxon>
        <taxon>Symbiodinium</taxon>
    </lineage>
</organism>
<dbReference type="NCBIfam" id="TIGR00756">
    <property type="entry name" value="PPR"/>
    <property type="match status" value="1"/>
</dbReference>
<proteinExistence type="predicted"/>
<dbReference type="InterPro" id="IPR002885">
    <property type="entry name" value="PPR_rpt"/>
</dbReference>